<dbReference type="GO" id="GO:0008360">
    <property type="term" value="P:regulation of cell shape"/>
    <property type="evidence" value="ECO:0007669"/>
    <property type="project" value="UniProtKB-KW"/>
</dbReference>
<dbReference type="Gene3D" id="3.40.630.30">
    <property type="match status" value="1"/>
</dbReference>
<dbReference type="InterPro" id="IPR016181">
    <property type="entry name" value="Acyl_CoA_acyltransferase"/>
</dbReference>
<keyword evidence="4" id="KW-0573">Peptidoglycan synthesis</keyword>
<evidence type="ECO:0000256" key="5">
    <source>
        <dbReference type="ARBA" id="ARBA00023315"/>
    </source>
</evidence>
<dbReference type="GO" id="GO:0016755">
    <property type="term" value="F:aminoacyltransferase activity"/>
    <property type="evidence" value="ECO:0007669"/>
    <property type="project" value="InterPro"/>
</dbReference>
<evidence type="ECO:0000256" key="4">
    <source>
        <dbReference type="ARBA" id="ARBA00022984"/>
    </source>
</evidence>
<evidence type="ECO:0000256" key="6">
    <source>
        <dbReference type="ARBA" id="ARBA00023316"/>
    </source>
</evidence>
<dbReference type="AlphaFoldDB" id="A0AAE3EGD3"/>
<keyword evidence="5" id="KW-0012">Acyltransferase</keyword>
<comment type="similarity">
    <text evidence="1">Belongs to the FemABX family.</text>
</comment>
<gene>
    <name evidence="7" type="ORF">K7J14_05055</name>
</gene>
<organism evidence="7 8">
    <name type="scientific">Teretinema zuelzerae</name>
    <dbReference type="NCBI Taxonomy" id="156"/>
    <lineage>
        <taxon>Bacteria</taxon>
        <taxon>Pseudomonadati</taxon>
        <taxon>Spirochaetota</taxon>
        <taxon>Spirochaetia</taxon>
        <taxon>Spirochaetales</taxon>
        <taxon>Treponemataceae</taxon>
        <taxon>Teretinema</taxon>
    </lineage>
</organism>
<dbReference type="EMBL" id="JAINWA010000001">
    <property type="protein sequence ID" value="MCD1654067.1"/>
    <property type="molecule type" value="Genomic_DNA"/>
</dbReference>
<name>A0AAE3EGD3_9SPIR</name>
<comment type="caution">
    <text evidence="7">The sequence shown here is derived from an EMBL/GenBank/DDBJ whole genome shotgun (WGS) entry which is preliminary data.</text>
</comment>
<keyword evidence="6" id="KW-0961">Cell wall biogenesis/degradation</keyword>
<evidence type="ECO:0000256" key="3">
    <source>
        <dbReference type="ARBA" id="ARBA00022960"/>
    </source>
</evidence>
<dbReference type="GO" id="GO:0071555">
    <property type="term" value="P:cell wall organization"/>
    <property type="evidence" value="ECO:0007669"/>
    <property type="project" value="UniProtKB-KW"/>
</dbReference>
<dbReference type="SUPFAM" id="SSF55729">
    <property type="entry name" value="Acyl-CoA N-acyltransferases (Nat)"/>
    <property type="match status" value="1"/>
</dbReference>
<dbReference type="InterPro" id="IPR050644">
    <property type="entry name" value="PG_Glycine_Bridge_Synth"/>
</dbReference>
<dbReference type="InterPro" id="IPR003447">
    <property type="entry name" value="FEMABX"/>
</dbReference>
<dbReference type="GO" id="GO:0009252">
    <property type="term" value="P:peptidoglycan biosynthetic process"/>
    <property type="evidence" value="ECO:0007669"/>
    <property type="project" value="UniProtKB-KW"/>
</dbReference>
<dbReference type="PANTHER" id="PTHR36174:SF1">
    <property type="entry name" value="LIPID II:GLYCINE GLYCYLTRANSFERASE"/>
    <property type="match status" value="1"/>
</dbReference>
<evidence type="ECO:0000313" key="7">
    <source>
        <dbReference type="EMBL" id="MCD1654067.1"/>
    </source>
</evidence>
<evidence type="ECO:0000256" key="2">
    <source>
        <dbReference type="ARBA" id="ARBA00022679"/>
    </source>
</evidence>
<keyword evidence="2" id="KW-0808">Transferase</keyword>
<accession>A0AAE3EGD3</accession>
<dbReference type="RefSeq" id="WP_230753908.1">
    <property type="nucleotide sequence ID" value="NZ_JAINWA010000001.1"/>
</dbReference>
<keyword evidence="3" id="KW-0133">Cell shape</keyword>
<evidence type="ECO:0000256" key="1">
    <source>
        <dbReference type="ARBA" id="ARBA00009943"/>
    </source>
</evidence>
<dbReference type="PANTHER" id="PTHR36174">
    <property type="entry name" value="LIPID II:GLYCINE GLYCYLTRANSFERASE"/>
    <property type="match status" value="1"/>
</dbReference>
<keyword evidence="8" id="KW-1185">Reference proteome</keyword>
<dbReference type="Proteomes" id="UP001198163">
    <property type="component" value="Unassembled WGS sequence"/>
</dbReference>
<protein>
    <submittedName>
        <fullName evidence="7">Peptidoglycan bridge formation glycyltransferase FemA/FemB family protein</fullName>
    </submittedName>
</protein>
<reference evidence="7" key="1">
    <citation type="submission" date="2021-08" db="EMBL/GenBank/DDBJ databases">
        <title>Comparative analyses of Brucepasteria parasyntrophica and Teretinema zuelzerae.</title>
        <authorList>
            <person name="Song Y."/>
            <person name="Brune A."/>
        </authorList>
    </citation>
    <scope>NUCLEOTIDE SEQUENCE</scope>
    <source>
        <strain evidence="7">DSM 1903</strain>
    </source>
</reference>
<dbReference type="PROSITE" id="PS51191">
    <property type="entry name" value="FEMABX"/>
    <property type="match status" value="1"/>
</dbReference>
<sequence>MQKVLPPGLSCIRYDLPFLSPYTDSRFWTSAGQWKGAPRPELRELRMNYGTRFRQLRKAPLDHFSPDTVIISLREAEEVILSRMRQTTRNCVRKSLKSGLSFRVAGAESLPVWHELYSETARRKGFYFEGLAYFEKLFRDAEKFADLSRESGSPASAAVSDCSSTIGDSPAGGNPVPRFFVLLAELEGVPLAGIILGVCGTRGYYLYAGSSLERRDAMPNYGLQWEAIKLLKSMGCLEYDLMGVPPNGDPGHSMYGLYTFKTGLGGKIIHYAGCWDFPLDSDRYEHQRNAENLGGIR</sequence>
<proteinExistence type="inferred from homology"/>
<evidence type="ECO:0000313" key="8">
    <source>
        <dbReference type="Proteomes" id="UP001198163"/>
    </source>
</evidence>
<dbReference type="Pfam" id="PF02388">
    <property type="entry name" value="FemAB"/>
    <property type="match status" value="2"/>
</dbReference>